<evidence type="ECO:0000313" key="2">
    <source>
        <dbReference type="Proteomes" id="UP000094056"/>
    </source>
</evidence>
<organism evidence="1 2">
    <name type="scientific">Candidatus Scalindua rubra</name>
    <dbReference type="NCBI Taxonomy" id="1872076"/>
    <lineage>
        <taxon>Bacteria</taxon>
        <taxon>Pseudomonadati</taxon>
        <taxon>Planctomycetota</taxon>
        <taxon>Candidatus Brocadiia</taxon>
        <taxon>Candidatus Brocadiales</taxon>
        <taxon>Candidatus Scalinduaceae</taxon>
        <taxon>Candidatus Scalindua</taxon>
    </lineage>
</organism>
<sequence length="59" mass="6758">MDLIYQNPFRILGIPVTATDREIAKKISDIAIYADMGKPIEYDSDNFFSVKPNRSVEHI</sequence>
<feature type="non-terminal residue" evidence="1">
    <location>
        <position position="59"/>
    </location>
</feature>
<dbReference type="AlphaFoldDB" id="A0A1E3X3R3"/>
<proteinExistence type="predicted"/>
<protein>
    <submittedName>
        <fullName evidence="1">Uncharacterized protein</fullName>
    </submittedName>
</protein>
<dbReference type="Proteomes" id="UP000094056">
    <property type="component" value="Unassembled WGS sequence"/>
</dbReference>
<name>A0A1E3X3R3_9BACT</name>
<comment type="caution">
    <text evidence="1">The sequence shown here is derived from an EMBL/GenBank/DDBJ whole genome shotgun (WGS) entry which is preliminary data.</text>
</comment>
<dbReference type="EMBL" id="MAYW01000254">
    <property type="protein sequence ID" value="ODS30261.1"/>
    <property type="molecule type" value="Genomic_DNA"/>
</dbReference>
<reference evidence="1 2" key="1">
    <citation type="submission" date="2016-07" db="EMBL/GenBank/DDBJ databases">
        <title>Draft genome of Scalindua rubra, obtained from a brine-seawater interface in the Red Sea, sheds light on salt adaptation in anammox bacteria.</title>
        <authorList>
            <person name="Speth D.R."/>
            <person name="Lagkouvardos I."/>
            <person name="Wang Y."/>
            <person name="Qian P.-Y."/>
            <person name="Dutilh B.E."/>
            <person name="Jetten M.S."/>
        </authorList>
    </citation>
    <scope>NUCLEOTIDE SEQUENCE [LARGE SCALE GENOMIC DNA]</scope>
    <source>
        <strain evidence="1">BSI-1</strain>
    </source>
</reference>
<gene>
    <name evidence="1" type="ORF">SCARUB_04636</name>
</gene>
<evidence type="ECO:0000313" key="1">
    <source>
        <dbReference type="EMBL" id="ODS30261.1"/>
    </source>
</evidence>
<accession>A0A1E3X3R3</accession>